<feature type="transmembrane region" description="Helical" evidence="1">
    <location>
        <begin position="159"/>
        <end position="189"/>
    </location>
</feature>
<evidence type="ECO:0008006" key="4">
    <source>
        <dbReference type="Google" id="ProtNLM"/>
    </source>
</evidence>
<keyword evidence="1" id="KW-0812">Transmembrane</keyword>
<reference evidence="2 3" key="1">
    <citation type="journal article" date="2014" name="Int. J. Syst. Evol. Microbiol.">
        <title>Carboxylicivirga gen. nov. in the family Marinilabiliaceae with two novel species, Carboxylicivirga mesophila sp. nov. and Carboxylicivirga taeanensis sp. nov., and reclassification of Cytophaga fermentans as Saccharicrinis fermentans gen. nov., comb. nov.</title>
        <authorList>
            <person name="Yang S.H."/>
            <person name="Seo H.S."/>
            <person name="Woo J.H."/>
            <person name="Oh H.M."/>
            <person name="Jang H."/>
            <person name="Lee J.H."/>
            <person name="Kim S.J."/>
            <person name="Kwon K.K."/>
        </authorList>
    </citation>
    <scope>NUCLEOTIDE SEQUENCE [LARGE SCALE GENOMIC DNA]</scope>
    <source>
        <strain evidence="2 3">JCM 18290</strain>
    </source>
</reference>
<keyword evidence="3" id="KW-1185">Reference proteome</keyword>
<organism evidence="2 3">
    <name type="scientific">Carboxylicivirga mesophila</name>
    <dbReference type="NCBI Taxonomy" id="1166478"/>
    <lineage>
        <taxon>Bacteria</taxon>
        <taxon>Pseudomonadati</taxon>
        <taxon>Bacteroidota</taxon>
        <taxon>Bacteroidia</taxon>
        <taxon>Marinilabiliales</taxon>
        <taxon>Marinilabiliaceae</taxon>
        <taxon>Carboxylicivirga</taxon>
    </lineage>
</organism>
<keyword evidence="1" id="KW-1133">Transmembrane helix</keyword>
<dbReference type="Proteomes" id="UP000721861">
    <property type="component" value="Unassembled WGS sequence"/>
</dbReference>
<evidence type="ECO:0000313" key="2">
    <source>
        <dbReference type="EMBL" id="MBS2211870.1"/>
    </source>
</evidence>
<accession>A0ABS5KA62</accession>
<evidence type="ECO:0000313" key="3">
    <source>
        <dbReference type="Proteomes" id="UP000721861"/>
    </source>
</evidence>
<name>A0ABS5KA62_9BACT</name>
<evidence type="ECO:0000256" key="1">
    <source>
        <dbReference type="SAM" id="Phobius"/>
    </source>
</evidence>
<sequence>MEPEKTWYNNTNRDHNFVVYNDHKIYRLKAKPENHHHINRELSVGSINQNFIALPISYIKRIEYRADDINLRIFYGKNSEDEIRISQPKLREDIFLYLKSKTKHAKFEVDTPGLLKRIRKPLIALCVVLGIFLYVMSVVNGMNEGYEYELSGGRPGIGAIVLVMASLGAEANILIFSLLSLIAGIGIFVKGKDNSEIHRIVYR</sequence>
<dbReference type="RefSeq" id="WP_212228192.1">
    <property type="nucleotide sequence ID" value="NZ_JAGUCN010000011.1"/>
</dbReference>
<dbReference type="EMBL" id="JAGUCN010000011">
    <property type="protein sequence ID" value="MBS2211870.1"/>
    <property type="molecule type" value="Genomic_DNA"/>
</dbReference>
<comment type="caution">
    <text evidence="2">The sequence shown here is derived from an EMBL/GenBank/DDBJ whole genome shotgun (WGS) entry which is preliminary data.</text>
</comment>
<gene>
    <name evidence="2" type="ORF">KEM09_10665</name>
</gene>
<keyword evidence="1" id="KW-0472">Membrane</keyword>
<protein>
    <recommendedName>
        <fullName evidence="4">PH domain-containing protein</fullName>
    </recommendedName>
</protein>
<feature type="transmembrane region" description="Helical" evidence="1">
    <location>
        <begin position="122"/>
        <end position="139"/>
    </location>
</feature>
<proteinExistence type="predicted"/>